<keyword evidence="1" id="KW-1133">Transmembrane helix</keyword>
<dbReference type="AlphaFoldDB" id="A0A369M8Y4"/>
<evidence type="ECO:0000256" key="1">
    <source>
        <dbReference type="SAM" id="Phobius"/>
    </source>
</evidence>
<sequence length="425" mass="44884">MHVPTPNGGEVLLTRRHFLFGAIGVTALAAAGGAASVVLKQREEAAGNVTVLEVPASAVTALNTSASESAFTLVEDASARMGLSVRAELPYGSLVWASGDDVAACLLPTEEAKPLAQVGLLSLGSGNLSTVLERAVGQEEGFEIYDVRATASGLVWTEADILDGLWRVYTARLADGVAGDPHLVDEGDGQWETPTIAAAGAYAFWQVLPKVDGDYSAEDSLVKRASLGSGDVDTVYTSHGRPCTPPYALADSVVITPRADTAGTYYQLTHLDAASGNVLDTMVLPRSMRPLEAGYGDNGFSFSFDAWYNYGDGISQIGTYTPASRVTDGNYSDAPWFSFSLAPTAAPAWCGGCFIVKSKRTVCGIDLKTNEYFALQPENGADDYGEYLATTGSQGSIVTYANIDDKPIDGDPKKYCLVRVWKPVG</sequence>
<feature type="transmembrane region" description="Helical" evidence="1">
    <location>
        <begin position="18"/>
        <end position="39"/>
    </location>
</feature>
<dbReference type="InterPro" id="IPR006311">
    <property type="entry name" value="TAT_signal"/>
</dbReference>
<dbReference type="PROSITE" id="PS51318">
    <property type="entry name" value="TAT"/>
    <property type="match status" value="1"/>
</dbReference>
<protein>
    <submittedName>
        <fullName evidence="2">Tat pathway signal protein</fullName>
    </submittedName>
</protein>
<keyword evidence="1" id="KW-0812">Transmembrane</keyword>
<organism evidence="2 3">
    <name type="scientific">Gordonibacter pamelaeae</name>
    <dbReference type="NCBI Taxonomy" id="471189"/>
    <lineage>
        <taxon>Bacteria</taxon>
        <taxon>Bacillati</taxon>
        <taxon>Actinomycetota</taxon>
        <taxon>Coriobacteriia</taxon>
        <taxon>Eggerthellales</taxon>
        <taxon>Eggerthellaceae</taxon>
        <taxon>Gordonibacter</taxon>
    </lineage>
</organism>
<dbReference type="Proteomes" id="UP000254000">
    <property type="component" value="Unassembled WGS sequence"/>
</dbReference>
<dbReference type="OrthoDB" id="3177279at2"/>
<reference evidence="2 3" key="1">
    <citation type="journal article" date="2018" name="Elife">
        <title>Discovery and characterization of a prevalent human gut bacterial enzyme sufficient for the inactivation of a family of plant toxins.</title>
        <authorList>
            <person name="Koppel N."/>
            <person name="Bisanz J.E."/>
            <person name="Pandelia M.E."/>
            <person name="Turnbaugh P.J."/>
            <person name="Balskus E.P."/>
        </authorList>
    </citation>
    <scope>NUCLEOTIDE SEQUENCE [LARGE SCALE GENOMIC DNA]</scope>
    <source>
        <strain evidence="2 3">3C</strain>
    </source>
</reference>
<keyword evidence="3" id="KW-1185">Reference proteome</keyword>
<evidence type="ECO:0000313" key="3">
    <source>
        <dbReference type="Proteomes" id="UP000254000"/>
    </source>
</evidence>
<evidence type="ECO:0000313" key="2">
    <source>
        <dbReference type="EMBL" id="RDB67339.1"/>
    </source>
</evidence>
<dbReference type="EMBL" id="PPTS01000001">
    <property type="protein sequence ID" value="RDB67339.1"/>
    <property type="molecule type" value="Genomic_DNA"/>
</dbReference>
<accession>A0A369M8Y4</accession>
<keyword evidence="1" id="KW-0472">Membrane</keyword>
<name>A0A369M8Y4_9ACTN</name>
<proteinExistence type="predicted"/>
<gene>
    <name evidence="2" type="ORF">C1877_00665</name>
</gene>
<comment type="caution">
    <text evidence="2">The sequence shown here is derived from an EMBL/GenBank/DDBJ whole genome shotgun (WGS) entry which is preliminary data.</text>
</comment>